<dbReference type="Proteomes" id="UP001519328">
    <property type="component" value="Unassembled WGS sequence"/>
</dbReference>
<comment type="caution">
    <text evidence="2">The sequence shown here is derived from an EMBL/GenBank/DDBJ whole genome shotgun (WGS) entry which is preliminary data.</text>
</comment>
<sequence length="99" mass="11451">MRVILELLRIIFIFMLLGGLVWLVIGNIYTINEVTESYQWIAALGIYVSLFVLYRNRFQFSGWYKGKGRKKLSQPTTLLLMCCSIFMLTLPIILGLIIS</sequence>
<proteinExistence type="predicted"/>
<feature type="transmembrane region" description="Helical" evidence="1">
    <location>
        <begin position="37"/>
        <end position="56"/>
    </location>
</feature>
<keyword evidence="1" id="KW-0472">Membrane</keyword>
<gene>
    <name evidence="2" type="ORF">J2Z82_000122</name>
</gene>
<keyword evidence="3" id="KW-1185">Reference proteome</keyword>
<evidence type="ECO:0000313" key="2">
    <source>
        <dbReference type="EMBL" id="MBP1947199.1"/>
    </source>
</evidence>
<protein>
    <recommendedName>
        <fullName evidence="4">DUF3899 domain-containing protein</fullName>
    </recommendedName>
</protein>
<name>A0ABS4H8G2_9BACI</name>
<dbReference type="RefSeq" id="WP_209478854.1">
    <property type="nucleotide sequence ID" value="NZ_JAGGKK010000001.1"/>
</dbReference>
<evidence type="ECO:0000256" key="1">
    <source>
        <dbReference type="SAM" id="Phobius"/>
    </source>
</evidence>
<evidence type="ECO:0000313" key="3">
    <source>
        <dbReference type="Proteomes" id="UP001519328"/>
    </source>
</evidence>
<reference evidence="2 3" key="1">
    <citation type="submission" date="2021-03" db="EMBL/GenBank/DDBJ databases">
        <title>Genomic Encyclopedia of Type Strains, Phase IV (KMG-IV): sequencing the most valuable type-strain genomes for metagenomic binning, comparative biology and taxonomic classification.</title>
        <authorList>
            <person name="Goeker M."/>
        </authorList>
    </citation>
    <scope>NUCLEOTIDE SEQUENCE [LARGE SCALE GENOMIC DNA]</scope>
    <source>
        <strain evidence="2 3">DSM 21085</strain>
    </source>
</reference>
<feature type="transmembrane region" description="Helical" evidence="1">
    <location>
        <begin position="7"/>
        <end position="31"/>
    </location>
</feature>
<organism evidence="2 3">
    <name type="scientific">Virgibacillus litoralis</name>
    <dbReference type="NCBI Taxonomy" id="578221"/>
    <lineage>
        <taxon>Bacteria</taxon>
        <taxon>Bacillati</taxon>
        <taxon>Bacillota</taxon>
        <taxon>Bacilli</taxon>
        <taxon>Bacillales</taxon>
        <taxon>Bacillaceae</taxon>
        <taxon>Virgibacillus</taxon>
    </lineage>
</organism>
<keyword evidence="1" id="KW-0812">Transmembrane</keyword>
<feature type="transmembrane region" description="Helical" evidence="1">
    <location>
        <begin position="77"/>
        <end position="98"/>
    </location>
</feature>
<evidence type="ECO:0008006" key="4">
    <source>
        <dbReference type="Google" id="ProtNLM"/>
    </source>
</evidence>
<dbReference type="EMBL" id="JAGGKK010000001">
    <property type="protein sequence ID" value="MBP1947199.1"/>
    <property type="molecule type" value="Genomic_DNA"/>
</dbReference>
<accession>A0ABS4H8G2</accession>
<keyword evidence="1" id="KW-1133">Transmembrane helix</keyword>